<evidence type="ECO:0000313" key="1">
    <source>
        <dbReference type="EMBL" id="EKR65910.1"/>
    </source>
</evidence>
<name>A0A828Z6M2_9LEPT</name>
<comment type="caution">
    <text evidence="1">The sequence shown here is derived from an EMBL/GenBank/DDBJ whole genome shotgun (WGS) entry which is preliminary data.</text>
</comment>
<accession>A0A828Z6M2</accession>
<evidence type="ECO:0000313" key="2">
    <source>
        <dbReference type="Proteomes" id="UP000001338"/>
    </source>
</evidence>
<proteinExistence type="predicted"/>
<dbReference type="Proteomes" id="UP000001338">
    <property type="component" value="Unassembled WGS sequence"/>
</dbReference>
<gene>
    <name evidence="1" type="ORF">LEP1GSC036_4041</name>
</gene>
<organism evidence="1 2">
    <name type="scientific">Leptospira weilii str. 2006001853</name>
    <dbReference type="NCBI Taxonomy" id="1001589"/>
    <lineage>
        <taxon>Bacteria</taxon>
        <taxon>Pseudomonadati</taxon>
        <taxon>Spirochaetota</taxon>
        <taxon>Spirochaetia</taxon>
        <taxon>Leptospirales</taxon>
        <taxon>Leptospiraceae</taxon>
        <taxon>Leptospira</taxon>
    </lineage>
</organism>
<protein>
    <submittedName>
        <fullName evidence="1">Uncharacterized protein</fullName>
    </submittedName>
</protein>
<sequence length="52" mass="5947">MKQMRINFLTTLLLIFSIGLNAQRQQIETITIKGENYTVRLDDSGFSVVNSK</sequence>
<dbReference type="EMBL" id="AFLV02000010">
    <property type="protein sequence ID" value="EKR65910.1"/>
    <property type="molecule type" value="Genomic_DNA"/>
</dbReference>
<dbReference type="AlphaFoldDB" id="A0A828Z6M2"/>
<reference evidence="1 2" key="1">
    <citation type="submission" date="2012-10" db="EMBL/GenBank/DDBJ databases">
        <authorList>
            <person name="Harkins D.M."/>
            <person name="Durkin A.S."/>
            <person name="Brinkac L.M."/>
            <person name="Haft D.H."/>
            <person name="Selengut J.D."/>
            <person name="Sanka R."/>
            <person name="DePew J."/>
            <person name="Purushe J."/>
            <person name="Whelen A.C."/>
            <person name="Vinetz J.M."/>
            <person name="Sutton G.G."/>
            <person name="Nierman W.C."/>
            <person name="Fouts D.E."/>
        </authorList>
    </citation>
    <scope>NUCLEOTIDE SEQUENCE [LARGE SCALE GENOMIC DNA]</scope>
    <source>
        <strain evidence="1 2">2006001853</strain>
    </source>
</reference>